<proteinExistence type="predicted"/>
<dbReference type="Proteomes" id="UP000266673">
    <property type="component" value="Unassembled WGS sequence"/>
</dbReference>
<dbReference type="AlphaFoldDB" id="A0A397VUQ1"/>
<evidence type="ECO:0000259" key="3">
    <source>
        <dbReference type="PROSITE" id="PS50011"/>
    </source>
</evidence>
<dbReference type="InterPro" id="IPR000719">
    <property type="entry name" value="Prot_kinase_dom"/>
</dbReference>
<evidence type="ECO:0000313" key="4">
    <source>
        <dbReference type="EMBL" id="RIB22746.1"/>
    </source>
</evidence>
<gene>
    <name evidence="4" type="ORF">C2G38_2033338</name>
</gene>
<feature type="transmembrane region" description="Helical" evidence="2">
    <location>
        <begin position="182"/>
        <end position="200"/>
    </location>
</feature>
<name>A0A397VUQ1_9GLOM</name>
<evidence type="ECO:0000256" key="1">
    <source>
        <dbReference type="SAM" id="Coils"/>
    </source>
</evidence>
<keyword evidence="5" id="KW-1185">Reference proteome</keyword>
<feature type="coiled-coil region" evidence="1">
    <location>
        <begin position="445"/>
        <end position="472"/>
    </location>
</feature>
<keyword evidence="2" id="KW-1133">Transmembrane helix</keyword>
<feature type="transmembrane region" description="Helical" evidence="2">
    <location>
        <begin position="140"/>
        <end position="161"/>
    </location>
</feature>
<protein>
    <recommendedName>
        <fullName evidence="3">Protein kinase domain-containing protein</fullName>
    </recommendedName>
</protein>
<feature type="transmembrane region" description="Helical" evidence="2">
    <location>
        <begin position="220"/>
        <end position="245"/>
    </location>
</feature>
<dbReference type="PANTHER" id="PTHR44329">
    <property type="entry name" value="SERINE/THREONINE-PROTEIN KINASE TNNI3K-RELATED"/>
    <property type="match status" value="1"/>
</dbReference>
<dbReference type="SUPFAM" id="SSF56112">
    <property type="entry name" value="Protein kinase-like (PK-like)"/>
    <property type="match status" value="1"/>
</dbReference>
<comment type="caution">
    <text evidence="4">The sequence shown here is derived from an EMBL/GenBank/DDBJ whole genome shotgun (WGS) entry which is preliminary data.</text>
</comment>
<dbReference type="GO" id="GO:0004674">
    <property type="term" value="F:protein serine/threonine kinase activity"/>
    <property type="evidence" value="ECO:0007669"/>
    <property type="project" value="TreeGrafter"/>
</dbReference>
<dbReference type="Gene3D" id="1.10.510.10">
    <property type="entry name" value="Transferase(Phosphotransferase) domain 1"/>
    <property type="match status" value="1"/>
</dbReference>
<dbReference type="STRING" id="44941.A0A397VUQ1"/>
<dbReference type="InterPro" id="IPR001245">
    <property type="entry name" value="Ser-Thr/Tyr_kinase_cat_dom"/>
</dbReference>
<sequence>MPDNRKSIPDKAIGGLVRVTREASKRLSALQNNQSVYVGYIDSLLNDIAKKVPINRSRLSSNNKIQKLYQDQIVIPIRINAANDETEKTAAELASVLAYMIRFKNITTISSGVTNDLDPSYDFHLLGFIQNNWNEYEAQIIVVIMAEIMAFVMFSLLFHILSYKILKYIPNCTKSFDRHEKLEYIFEIAIIYGAFFDIFFRNTPQIIIQIIYYKSDFVLVYNWVPLLLLITSSLKIFMTICCFACKRINLYIIKRCNFYGRCIKCKRPNISPTWCKLCDPLKATKGWTSGNKDLDKYIKGLQIKVMEYEKMIEWIPFERLTNFQMIREEELGMIFMATWLDGIRIIEAEFVGYKQSRIESCGVNLIILHDFQTFESFKKKLKNYMQLEGNVVYGITQNTETNQYIIVIPDEFNSRRNHSYGVCIYCNFYNTSPAWCQSCDPWKVALEWTNKNKEINNLIEELIKEYRFKAKEYEKVIEWIPFDELINLIEIKGVSCLVFMATWVKGVRTIKSESGKYTQSRTISSVDLMKLNYSQTNTLELLENVKVHIQSEEYRIHGITQSTETSQYMLIIDFYNNKRKLVNGICEQCKRYNTSPAWCYLCDPPKVVQETSGDKKIDNCIKEFQLKATAFENVIEWIPFNKLENIKMIGKGGFGTCRKKSFEVALKKLPGSQTNSSEFLNEFKHHMQCRLEGSALEVYGLTRNAENGQYMMVYQYANRGNLHDFLTKNFRELVWRKKLKQLADISHDLSRIHKATLIHDDFHSGNVLLNQDIDGNIKSYITDLGLSRKQNEHVSKGGVYGVLPYVAPEVLEEITTGKRPYNGSKLDDELALKICTGLRPEFAEGTPDCYIELAKQCMDSNPKNRPTAEYVYSKVNQWKTILDSENLTDKEKLEIKEKFIDADRIIKQTTLKSLSIFQNKYCSALIDVPKIVERLKGGGGGGEEEEEEEEEE</sequence>
<reference evidence="4 5" key="1">
    <citation type="submission" date="2018-06" db="EMBL/GenBank/DDBJ databases">
        <title>Comparative genomics reveals the genomic features of Rhizophagus irregularis, R. cerebriforme, R. diaphanum and Gigaspora rosea, and their symbiotic lifestyle signature.</title>
        <authorList>
            <person name="Morin E."/>
            <person name="San Clemente H."/>
            <person name="Chen E.C.H."/>
            <person name="De La Providencia I."/>
            <person name="Hainaut M."/>
            <person name="Kuo A."/>
            <person name="Kohler A."/>
            <person name="Murat C."/>
            <person name="Tang N."/>
            <person name="Roy S."/>
            <person name="Loubradou J."/>
            <person name="Henrissat B."/>
            <person name="Grigoriev I.V."/>
            <person name="Corradi N."/>
            <person name="Roux C."/>
            <person name="Martin F.M."/>
        </authorList>
    </citation>
    <scope>NUCLEOTIDE SEQUENCE [LARGE SCALE GENOMIC DNA]</scope>
    <source>
        <strain evidence="4 5">DAOM 194757</strain>
    </source>
</reference>
<organism evidence="4 5">
    <name type="scientific">Gigaspora rosea</name>
    <dbReference type="NCBI Taxonomy" id="44941"/>
    <lineage>
        <taxon>Eukaryota</taxon>
        <taxon>Fungi</taxon>
        <taxon>Fungi incertae sedis</taxon>
        <taxon>Mucoromycota</taxon>
        <taxon>Glomeromycotina</taxon>
        <taxon>Glomeromycetes</taxon>
        <taxon>Diversisporales</taxon>
        <taxon>Gigasporaceae</taxon>
        <taxon>Gigaspora</taxon>
    </lineage>
</organism>
<dbReference type="PROSITE" id="PS50011">
    <property type="entry name" value="PROTEIN_KINASE_DOM"/>
    <property type="match status" value="1"/>
</dbReference>
<feature type="domain" description="Protein kinase" evidence="3">
    <location>
        <begin position="643"/>
        <end position="879"/>
    </location>
</feature>
<accession>A0A397VUQ1</accession>
<dbReference type="Pfam" id="PF07714">
    <property type="entry name" value="PK_Tyr_Ser-Thr"/>
    <property type="match status" value="1"/>
</dbReference>
<keyword evidence="1" id="KW-0175">Coiled coil</keyword>
<dbReference type="EMBL" id="QKWP01000295">
    <property type="protein sequence ID" value="RIB22746.1"/>
    <property type="molecule type" value="Genomic_DNA"/>
</dbReference>
<evidence type="ECO:0000256" key="2">
    <source>
        <dbReference type="SAM" id="Phobius"/>
    </source>
</evidence>
<keyword evidence="2" id="KW-0472">Membrane</keyword>
<dbReference type="InterPro" id="IPR051681">
    <property type="entry name" value="Ser/Thr_Kinases-Pseudokinases"/>
</dbReference>
<dbReference type="GO" id="GO:0005524">
    <property type="term" value="F:ATP binding"/>
    <property type="evidence" value="ECO:0007669"/>
    <property type="project" value="InterPro"/>
</dbReference>
<keyword evidence="2" id="KW-0812">Transmembrane</keyword>
<evidence type="ECO:0000313" key="5">
    <source>
        <dbReference type="Proteomes" id="UP000266673"/>
    </source>
</evidence>
<dbReference type="InterPro" id="IPR011009">
    <property type="entry name" value="Kinase-like_dom_sf"/>
</dbReference>